<organism evidence="5 6">
    <name type="scientific">Tetradesmus obliquus</name>
    <name type="common">Green alga</name>
    <name type="synonym">Acutodesmus obliquus</name>
    <dbReference type="NCBI Taxonomy" id="3088"/>
    <lineage>
        <taxon>Eukaryota</taxon>
        <taxon>Viridiplantae</taxon>
        <taxon>Chlorophyta</taxon>
        <taxon>core chlorophytes</taxon>
        <taxon>Chlorophyceae</taxon>
        <taxon>CS clade</taxon>
        <taxon>Sphaeropleales</taxon>
        <taxon>Scenedesmaceae</taxon>
        <taxon>Tetradesmus</taxon>
    </lineage>
</organism>
<protein>
    <recommendedName>
        <fullName evidence="2">RING-type E3 ubiquitin transferase</fullName>
        <ecNumber evidence="2">2.3.2.27</ecNumber>
    </recommendedName>
</protein>
<dbReference type="PROSITE" id="PS51698">
    <property type="entry name" value="U_BOX"/>
    <property type="match status" value="1"/>
</dbReference>
<evidence type="ECO:0000256" key="1">
    <source>
        <dbReference type="ARBA" id="ARBA00000900"/>
    </source>
</evidence>
<evidence type="ECO:0000313" key="6">
    <source>
        <dbReference type="Proteomes" id="UP001244341"/>
    </source>
</evidence>
<keyword evidence="3" id="KW-0833">Ubl conjugation pathway</keyword>
<comment type="catalytic activity">
    <reaction evidence="1">
        <text>S-ubiquitinyl-[E2 ubiquitin-conjugating enzyme]-L-cysteine + [acceptor protein]-L-lysine = [E2 ubiquitin-conjugating enzyme]-L-cysteine + N(6)-ubiquitinyl-[acceptor protein]-L-lysine.</text>
        <dbReference type="EC" id="2.3.2.27"/>
    </reaction>
</comment>
<reference evidence="5 6" key="1">
    <citation type="submission" date="2023-05" db="EMBL/GenBank/DDBJ databases">
        <title>A 100% complete, gapless, phased diploid assembly of the Scenedesmus obliquus UTEX 3031 genome.</title>
        <authorList>
            <person name="Biondi T.C."/>
            <person name="Hanschen E.R."/>
            <person name="Kwon T."/>
            <person name="Eng W."/>
            <person name="Kruse C.P.S."/>
            <person name="Koehler S.I."/>
            <person name="Kunde Y."/>
            <person name="Gleasner C.D."/>
            <person name="You Mak K.T."/>
            <person name="Polle J."/>
            <person name="Hovde B.T."/>
            <person name="Starkenburg S.R."/>
        </authorList>
    </citation>
    <scope>NUCLEOTIDE SEQUENCE [LARGE SCALE GENOMIC DNA]</scope>
    <source>
        <strain evidence="5 6">DOE0152z</strain>
    </source>
</reference>
<dbReference type="EMBL" id="CP126208">
    <property type="protein sequence ID" value="WIA08290.1"/>
    <property type="molecule type" value="Genomic_DNA"/>
</dbReference>
<dbReference type="PANTHER" id="PTHR23315:SF7">
    <property type="entry name" value="U-BOX DOMAIN-CONTAINING PROTEIN 4"/>
    <property type="match status" value="1"/>
</dbReference>
<dbReference type="InterPro" id="IPR016024">
    <property type="entry name" value="ARM-type_fold"/>
</dbReference>
<gene>
    <name evidence="5" type="ORF">OEZ85_007733</name>
</gene>
<evidence type="ECO:0000259" key="4">
    <source>
        <dbReference type="PROSITE" id="PS51698"/>
    </source>
</evidence>
<evidence type="ECO:0000313" key="5">
    <source>
        <dbReference type="EMBL" id="WIA08290.1"/>
    </source>
</evidence>
<dbReference type="Pfam" id="PF04564">
    <property type="entry name" value="U-box"/>
    <property type="match status" value="1"/>
</dbReference>
<dbReference type="InterPro" id="IPR013083">
    <property type="entry name" value="Znf_RING/FYVE/PHD"/>
</dbReference>
<dbReference type="InterPro" id="IPR003613">
    <property type="entry name" value="Ubox_domain"/>
</dbReference>
<evidence type="ECO:0000256" key="2">
    <source>
        <dbReference type="ARBA" id="ARBA00012483"/>
    </source>
</evidence>
<dbReference type="Proteomes" id="UP001244341">
    <property type="component" value="Chromosome 1b"/>
</dbReference>
<accession>A0ABY8TH14</accession>
<dbReference type="SUPFAM" id="SSF57850">
    <property type="entry name" value="RING/U-box"/>
    <property type="match status" value="1"/>
</dbReference>
<dbReference type="PANTHER" id="PTHR23315">
    <property type="entry name" value="U BOX DOMAIN-CONTAINING"/>
    <property type="match status" value="1"/>
</dbReference>
<dbReference type="Gene3D" id="3.30.40.10">
    <property type="entry name" value="Zinc/RING finger domain, C3HC4 (zinc finger)"/>
    <property type="match status" value="1"/>
</dbReference>
<feature type="domain" description="U-box" evidence="4">
    <location>
        <begin position="45"/>
        <end position="120"/>
    </location>
</feature>
<sequence>MQRHIAACVCFGTAASAAAWYWFAVQAAGRSGQQEQQQRTAEDEDVPDEFKDPITYEIITDPVVLCATGQVYDYQSLRRWLAAGNYRCPRTNLELVDAQVCRLPWLKQSIRDWLQQHGRQLPAEATCCLAGIEAMQPEIAAAIRTMRNDSGRERLTATTLLAYQYRRWHDSTPDDAAAQMAQAEVRSAVLDDLLWIIRYATGEPQLQGAAASLLACCCLDEELAWLAATAVVPLVAMLNSAHSYAQEWALQVVYKICLHVHSSRQLLWKAGAVQALLQLVSRDKAAVGFHRDRAAVALATLAEAAEVKAWLKEHGVQPLVRLLLTSANSIFKGRWISRMRA</sequence>
<dbReference type="SMART" id="SM00504">
    <property type="entry name" value="Ubox"/>
    <property type="match status" value="1"/>
</dbReference>
<dbReference type="SUPFAM" id="SSF48371">
    <property type="entry name" value="ARM repeat"/>
    <property type="match status" value="1"/>
</dbReference>
<name>A0ABY8TH14_TETOB</name>
<keyword evidence="6" id="KW-1185">Reference proteome</keyword>
<proteinExistence type="predicted"/>
<dbReference type="Gene3D" id="1.25.10.10">
    <property type="entry name" value="Leucine-rich Repeat Variant"/>
    <property type="match status" value="1"/>
</dbReference>
<dbReference type="EC" id="2.3.2.27" evidence="2"/>
<dbReference type="InterPro" id="IPR011989">
    <property type="entry name" value="ARM-like"/>
</dbReference>
<evidence type="ECO:0000256" key="3">
    <source>
        <dbReference type="ARBA" id="ARBA00022786"/>
    </source>
</evidence>